<evidence type="ECO:0000313" key="3">
    <source>
        <dbReference type="Proteomes" id="UP001211907"/>
    </source>
</evidence>
<gene>
    <name evidence="2" type="ORF">HK100_010794</name>
</gene>
<accession>A0AAD5X6V4</accession>
<protein>
    <recommendedName>
        <fullName evidence="4">Thioesterase domain-containing protein</fullName>
    </recommendedName>
</protein>
<dbReference type="AlphaFoldDB" id="A0AAD5X6V4"/>
<dbReference type="PANTHER" id="PTHR47260:SF1">
    <property type="entry name" value="UPF0644 PROTEIN PB2B4.06"/>
    <property type="match status" value="1"/>
</dbReference>
<dbReference type="SUPFAM" id="SSF54637">
    <property type="entry name" value="Thioesterase/thiol ester dehydrase-isomerase"/>
    <property type="match status" value="1"/>
</dbReference>
<dbReference type="InterPro" id="IPR029069">
    <property type="entry name" value="HotDog_dom_sf"/>
</dbReference>
<proteinExistence type="predicted"/>
<dbReference type="Gene3D" id="3.10.129.10">
    <property type="entry name" value="Hotdog Thioesterase"/>
    <property type="match status" value="1"/>
</dbReference>
<organism evidence="2 3">
    <name type="scientific">Physocladia obscura</name>
    <dbReference type="NCBI Taxonomy" id="109957"/>
    <lineage>
        <taxon>Eukaryota</taxon>
        <taxon>Fungi</taxon>
        <taxon>Fungi incertae sedis</taxon>
        <taxon>Chytridiomycota</taxon>
        <taxon>Chytridiomycota incertae sedis</taxon>
        <taxon>Chytridiomycetes</taxon>
        <taxon>Chytridiales</taxon>
        <taxon>Chytriomycetaceae</taxon>
        <taxon>Physocladia</taxon>
    </lineage>
</organism>
<name>A0AAD5X6V4_9FUNG</name>
<reference evidence="2" key="1">
    <citation type="submission" date="2020-05" db="EMBL/GenBank/DDBJ databases">
        <title>Phylogenomic resolution of chytrid fungi.</title>
        <authorList>
            <person name="Stajich J.E."/>
            <person name="Amses K."/>
            <person name="Simmons R."/>
            <person name="Seto K."/>
            <person name="Myers J."/>
            <person name="Bonds A."/>
            <person name="Quandt C.A."/>
            <person name="Barry K."/>
            <person name="Liu P."/>
            <person name="Grigoriev I."/>
            <person name="Longcore J.E."/>
            <person name="James T.Y."/>
        </authorList>
    </citation>
    <scope>NUCLEOTIDE SEQUENCE</scope>
    <source>
        <strain evidence="2">JEL0513</strain>
    </source>
</reference>
<dbReference type="CDD" id="cd03443">
    <property type="entry name" value="PaaI_thioesterase"/>
    <property type="match status" value="1"/>
</dbReference>
<feature type="non-terminal residue" evidence="2">
    <location>
        <position position="244"/>
    </location>
</feature>
<comment type="caution">
    <text evidence="2">The sequence shown here is derived from an EMBL/GenBank/DDBJ whole genome shotgun (WGS) entry which is preliminary data.</text>
</comment>
<sequence>AAGHVTAFGEAEAEAEADADAEGELRAADAVKGLALYRWLSAASTLRPITPHGAIPAYLRGRHLLAGTLRGADRLRAPPLVFVDEARARLVGFYSLGHALAGHRDTVHGGLLAAIVDESLAFTAIPQLPGRSVALTSKLSLRYVSPTPTGSVIVVATETVAFAGDYDRKVTVRAAVLDAKAVPPESFADPNYDINTGAAEESFEAYTKRIIKTHGRSTVRCVAEAEFVVPRSLAGWLYAWDQAS</sequence>
<evidence type="ECO:0008006" key="4">
    <source>
        <dbReference type="Google" id="ProtNLM"/>
    </source>
</evidence>
<feature type="non-terminal residue" evidence="2">
    <location>
        <position position="1"/>
    </location>
</feature>
<feature type="region of interest" description="Disordered" evidence="1">
    <location>
        <begin position="1"/>
        <end position="20"/>
    </location>
</feature>
<dbReference type="PANTHER" id="PTHR47260">
    <property type="entry name" value="UPF0644 PROTEIN PB2B4.06"/>
    <property type="match status" value="1"/>
</dbReference>
<evidence type="ECO:0000313" key="2">
    <source>
        <dbReference type="EMBL" id="KAJ3078205.1"/>
    </source>
</evidence>
<evidence type="ECO:0000256" key="1">
    <source>
        <dbReference type="SAM" id="MobiDB-lite"/>
    </source>
</evidence>
<dbReference type="EMBL" id="JADGJH010006090">
    <property type="protein sequence ID" value="KAJ3078205.1"/>
    <property type="molecule type" value="Genomic_DNA"/>
</dbReference>
<keyword evidence="3" id="KW-1185">Reference proteome</keyword>
<feature type="compositionally biased region" description="Acidic residues" evidence="1">
    <location>
        <begin position="11"/>
        <end position="20"/>
    </location>
</feature>
<dbReference type="InterPro" id="IPR052061">
    <property type="entry name" value="PTE-AB_protein"/>
</dbReference>
<dbReference type="Proteomes" id="UP001211907">
    <property type="component" value="Unassembled WGS sequence"/>
</dbReference>